<dbReference type="FunFam" id="3.40.430.10:FF:000001">
    <property type="entry name" value="Dihydrofolate reductase"/>
    <property type="match status" value="1"/>
</dbReference>
<protein>
    <recommendedName>
        <fullName evidence="3 8">Dihydrofolate reductase</fullName>
        <ecNumber evidence="3 8">1.5.1.3</ecNumber>
    </recommendedName>
</protein>
<dbReference type="InterPro" id="IPR001796">
    <property type="entry name" value="DHFR_dom"/>
</dbReference>
<evidence type="ECO:0000256" key="3">
    <source>
        <dbReference type="ARBA" id="ARBA00012856"/>
    </source>
</evidence>
<dbReference type="InterPro" id="IPR024072">
    <property type="entry name" value="DHFR-like_dom_sf"/>
</dbReference>
<dbReference type="GO" id="GO:0005829">
    <property type="term" value="C:cytosol"/>
    <property type="evidence" value="ECO:0007669"/>
    <property type="project" value="TreeGrafter"/>
</dbReference>
<sequence length="166" mass="19040">MTISIIVAAAENNAIGKEGNLLWHLPNDMKFFKNTTWAMPVIMGRKTWESLGKPLQGRANIVISRQPDWKAEGAEVCANLFDAIEKARQLHTKEIFVIGGGQIYKESLTIAERIYITRVHARYDDADVFFDGVKWDEWQLVKAQDFAPDEKNKLPHTIEIWERKQG</sequence>
<comment type="catalytic activity">
    <reaction evidence="8">
        <text>(6S)-5,6,7,8-tetrahydrofolate + NADP(+) = 7,8-dihydrofolate + NADPH + H(+)</text>
        <dbReference type="Rhea" id="RHEA:15009"/>
        <dbReference type="ChEBI" id="CHEBI:15378"/>
        <dbReference type="ChEBI" id="CHEBI:57451"/>
        <dbReference type="ChEBI" id="CHEBI:57453"/>
        <dbReference type="ChEBI" id="CHEBI:57783"/>
        <dbReference type="ChEBI" id="CHEBI:58349"/>
        <dbReference type="EC" id="1.5.1.3"/>
    </reaction>
</comment>
<feature type="domain" description="DHFR" evidence="9">
    <location>
        <begin position="2"/>
        <end position="163"/>
    </location>
</feature>
<organism evidence="10 11">
    <name type="scientific">Phnomibacter ginsenosidimutans</name>
    <dbReference type="NCBI Taxonomy" id="2676868"/>
    <lineage>
        <taxon>Bacteria</taxon>
        <taxon>Pseudomonadati</taxon>
        <taxon>Bacteroidota</taxon>
        <taxon>Chitinophagia</taxon>
        <taxon>Chitinophagales</taxon>
        <taxon>Chitinophagaceae</taxon>
        <taxon>Phnomibacter</taxon>
    </lineage>
</organism>
<dbReference type="GO" id="GO:0070401">
    <property type="term" value="F:NADP+ binding"/>
    <property type="evidence" value="ECO:0007669"/>
    <property type="project" value="UniProtKB-ARBA"/>
</dbReference>
<gene>
    <name evidence="10" type="ORF">GLV81_10800</name>
</gene>
<dbReference type="InterPro" id="IPR012259">
    <property type="entry name" value="DHFR"/>
</dbReference>
<accession>A0A6I6GAA7</accession>
<dbReference type="KEGG" id="fls:GLV81_10800"/>
<proteinExistence type="inferred from homology"/>
<dbReference type="RefSeq" id="WP_157478876.1">
    <property type="nucleotide sequence ID" value="NZ_CP046566.1"/>
</dbReference>
<name>A0A6I6GAA7_9BACT</name>
<dbReference type="PANTHER" id="PTHR48069">
    <property type="entry name" value="DIHYDROFOLATE REDUCTASE"/>
    <property type="match status" value="1"/>
</dbReference>
<dbReference type="PRINTS" id="PR00070">
    <property type="entry name" value="DHFR"/>
</dbReference>
<dbReference type="GO" id="GO:0006730">
    <property type="term" value="P:one-carbon metabolic process"/>
    <property type="evidence" value="ECO:0007669"/>
    <property type="project" value="UniProtKB-KW"/>
</dbReference>
<dbReference type="PANTHER" id="PTHR48069:SF3">
    <property type="entry name" value="DIHYDROFOLATE REDUCTASE"/>
    <property type="match status" value="1"/>
</dbReference>
<dbReference type="GO" id="GO:0046655">
    <property type="term" value="P:folic acid metabolic process"/>
    <property type="evidence" value="ECO:0007669"/>
    <property type="project" value="TreeGrafter"/>
</dbReference>
<evidence type="ECO:0000256" key="7">
    <source>
        <dbReference type="ARBA" id="ARBA00025067"/>
    </source>
</evidence>
<evidence type="ECO:0000259" key="9">
    <source>
        <dbReference type="PROSITE" id="PS51330"/>
    </source>
</evidence>
<dbReference type="GO" id="GO:0046452">
    <property type="term" value="P:dihydrofolate metabolic process"/>
    <property type="evidence" value="ECO:0007669"/>
    <property type="project" value="TreeGrafter"/>
</dbReference>
<dbReference type="Pfam" id="PF00186">
    <property type="entry name" value="DHFR_1"/>
    <property type="match status" value="1"/>
</dbReference>
<dbReference type="Proteomes" id="UP000426027">
    <property type="component" value="Chromosome"/>
</dbReference>
<keyword evidence="11" id="KW-1185">Reference proteome</keyword>
<dbReference type="Gene3D" id="3.40.430.10">
    <property type="entry name" value="Dihydrofolate Reductase, subunit A"/>
    <property type="match status" value="1"/>
</dbReference>
<dbReference type="SUPFAM" id="SSF53597">
    <property type="entry name" value="Dihydrofolate reductase-like"/>
    <property type="match status" value="1"/>
</dbReference>
<dbReference type="GO" id="GO:0004146">
    <property type="term" value="F:dihydrofolate reductase activity"/>
    <property type="evidence" value="ECO:0007669"/>
    <property type="project" value="UniProtKB-EC"/>
</dbReference>
<reference evidence="10 11" key="1">
    <citation type="submission" date="2019-11" db="EMBL/GenBank/DDBJ databases">
        <authorList>
            <person name="Im W.T."/>
        </authorList>
    </citation>
    <scope>NUCLEOTIDE SEQUENCE [LARGE SCALE GENOMIC DNA]</scope>
    <source>
        <strain evidence="10 11">SB-02</strain>
    </source>
</reference>
<dbReference type="AlphaFoldDB" id="A0A6I6GAA7"/>
<dbReference type="EC" id="1.5.1.3" evidence="3 8"/>
<evidence type="ECO:0000256" key="6">
    <source>
        <dbReference type="ARBA" id="ARBA00023002"/>
    </source>
</evidence>
<dbReference type="EMBL" id="CP046566">
    <property type="protein sequence ID" value="QGW28523.1"/>
    <property type="molecule type" value="Genomic_DNA"/>
</dbReference>
<keyword evidence="6 8" id="KW-0560">Oxidoreductase</keyword>
<dbReference type="GO" id="GO:0046654">
    <property type="term" value="P:tetrahydrofolate biosynthetic process"/>
    <property type="evidence" value="ECO:0007669"/>
    <property type="project" value="UniProtKB-UniPathway"/>
</dbReference>
<keyword evidence="4 8" id="KW-0554">One-carbon metabolism</keyword>
<comment type="function">
    <text evidence="7 8">Key enzyme in folate metabolism. Catalyzes an essential reaction for de novo glycine and purine synthesis, and for DNA precursor synthesis.</text>
</comment>
<dbReference type="CDD" id="cd00209">
    <property type="entry name" value="DHFR"/>
    <property type="match status" value="1"/>
</dbReference>
<evidence type="ECO:0000313" key="11">
    <source>
        <dbReference type="Proteomes" id="UP000426027"/>
    </source>
</evidence>
<comment type="similarity">
    <text evidence="2 8">Belongs to the dihydrofolate reductase family.</text>
</comment>
<keyword evidence="5 8" id="KW-0521">NADP</keyword>
<evidence type="ECO:0000256" key="2">
    <source>
        <dbReference type="ARBA" id="ARBA00009539"/>
    </source>
</evidence>
<comment type="pathway">
    <text evidence="1 8">Cofactor biosynthesis; tetrahydrofolate biosynthesis; 5,6,7,8-tetrahydrofolate from 7,8-dihydrofolate: step 1/1.</text>
</comment>
<evidence type="ECO:0000313" key="10">
    <source>
        <dbReference type="EMBL" id="QGW28523.1"/>
    </source>
</evidence>
<dbReference type="UniPathway" id="UPA00077">
    <property type="reaction ID" value="UER00158"/>
</dbReference>
<evidence type="ECO:0000256" key="5">
    <source>
        <dbReference type="ARBA" id="ARBA00022857"/>
    </source>
</evidence>
<evidence type="ECO:0000256" key="1">
    <source>
        <dbReference type="ARBA" id="ARBA00004903"/>
    </source>
</evidence>
<evidence type="ECO:0000256" key="8">
    <source>
        <dbReference type="PIRNR" id="PIRNR000194"/>
    </source>
</evidence>
<dbReference type="PROSITE" id="PS51330">
    <property type="entry name" value="DHFR_2"/>
    <property type="match status" value="1"/>
</dbReference>
<dbReference type="PIRSF" id="PIRSF000194">
    <property type="entry name" value="DHFR"/>
    <property type="match status" value="1"/>
</dbReference>
<evidence type="ECO:0000256" key="4">
    <source>
        <dbReference type="ARBA" id="ARBA00022563"/>
    </source>
</evidence>